<evidence type="ECO:0000256" key="1">
    <source>
        <dbReference type="SAM" id="MobiDB-lite"/>
    </source>
</evidence>
<evidence type="ECO:0000313" key="4">
    <source>
        <dbReference type="Proteomes" id="UP000499080"/>
    </source>
</evidence>
<name>A0A4Y2WU38_ARAVE</name>
<proteinExistence type="predicted"/>
<protein>
    <submittedName>
        <fullName evidence="2">Uncharacterized protein</fullName>
    </submittedName>
</protein>
<dbReference type="EMBL" id="BGPR01066449">
    <property type="protein sequence ID" value="GBO41002.1"/>
    <property type="molecule type" value="Genomic_DNA"/>
</dbReference>
<comment type="caution">
    <text evidence="2">The sequence shown here is derived from an EMBL/GenBank/DDBJ whole genome shotgun (WGS) entry which is preliminary data.</text>
</comment>
<accession>A0A4Y2WU38</accession>
<sequence>MTRMTPEPTLHLTNFHATLKERRFTTSDRSVQYSDNATIFGKIGYKTRDLEAESQARGPKQMGKGGSGLTYLENSSPRATKSSSTLHVQCSE</sequence>
<evidence type="ECO:0000313" key="2">
    <source>
        <dbReference type="EMBL" id="GBO40995.1"/>
    </source>
</evidence>
<evidence type="ECO:0000313" key="3">
    <source>
        <dbReference type="EMBL" id="GBO41002.1"/>
    </source>
</evidence>
<dbReference type="Proteomes" id="UP000499080">
    <property type="component" value="Unassembled WGS sequence"/>
</dbReference>
<gene>
    <name evidence="3" type="ORF">AVEN_160414_1</name>
    <name evidence="2" type="ORF">AVEN_241706_1</name>
</gene>
<dbReference type="AlphaFoldDB" id="A0A4Y2WU38"/>
<organism evidence="2 4">
    <name type="scientific">Araneus ventricosus</name>
    <name type="common">Orbweaver spider</name>
    <name type="synonym">Epeira ventricosa</name>
    <dbReference type="NCBI Taxonomy" id="182803"/>
    <lineage>
        <taxon>Eukaryota</taxon>
        <taxon>Metazoa</taxon>
        <taxon>Ecdysozoa</taxon>
        <taxon>Arthropoda</taxon>
        <taxon>Chelicerata</taxon>
        <taxon>Arachnida</taxon>
        <taxon>Araneae</taxon>
        <taxon>Araneomorphae</taxon>
        <taxon>Entelegynae</taxon>
        <taxon>Araneoidea</taxon>
        <taxon>Araneidae</taxon>
        <taxon>Araneus</taxon>
    </lineage>
</organism>
<feature type="region of interest" description="Disordered" evidence="1">
    <location>
        <begin position="51"/>
        <end position="92"/>
    </location>
</feature>
<dbReference type="EMBL" id="BGPR01066442">
    <property type="protein sequence ID" value="GBO40995.1"/>
    <property type="molecule type" value="Genomic_DNA"/>
</dbReference>
<reference evidence="2 4" key="1">
    <citation type="journal article" date="2019" name="Sci. Rep.">
        <title>Orb-weaving spider Araneus ventricosus genome elucidates the spidroin gene catalogue.</title>
        <authorList>
            <person name="Kono N."/>
            <person name="Nakamura H."/>
            <person name="Ohtoshi R."/>
            <person name="Moran D.A.P."/>
            <person name="Shinohara A."/>
            <person name="Yoshida Y."/>
            <person name="Fujiwara M."/>
            <person name="Mori M."/>
            <person name="Tomita M."/>
            <person name="Arakawa K."/>
        </authorList>
    </citation>
    <scope>NUCLEOTIDE SEQUENCE [LARGE SCALE GENOMIC DNA]</scope>
</reference>
<keyword evidence="4" id="KW-1185">Reference proteome</keyword>
<feature type="compositionally biased region" description="Polar residues" evidence="1">
    <location>
        <begin position="72"/>
        <end position="92"/>
    </location>
</feature>